<protein>
    <submittedName>
        <fullName evidence="1">Uncharacterized protein</fullName>
    </submittedName>
</protein>
<dbReference type="AlphaFoldDB" id="A0A368UJ00"/>
<proteinExistence type="predicted"/>
<reference evidence="1 2" key="1">
    <citation type="submission" date="2018-07" db="EMBL/GenBank/DDBJ databases">
        <title>Freshwater and sediment microbial communities from various areas in North America, analyzing microbe dynamics in response to fracking.</title>
        <authorList>
            <person name="Lamendella R."/>
        </authorList>
    </citation>
    <scope>NUCLEOTIDE SEQUENCE [LARGE SCALE GENOMIC DNA]</scope>
    <source>
        <strain evidence="1 2">160A</strain>
    </source>
</reference>
<dbReference type="EMBL" id="QPIZ01000045">
    <property type="protein sequence ID" value="RCW24662.1"/>
    <property type="molecule type" value="Genomic_DNA"/>
</dbReference>
<gene>
    <name evidence="1" type="ORF">DFO77_1458</name>
</gene>
<accession>A0A368UJ00</accession>
<dbReference type="Proteomes" id="UP000252733">
    <property type="component" value="Unassembled WGS sequence"/>
</dbReference>
<evidence type="ECO:0000313" key="1">
    <source>
        <dbReference type="EMBL" id="RCW24662.1"/>
    </source>
</evidence>
<comment type="caution">
    <text evidence="1">The sequence shown here is derived from an EMBL/GenBank/DDBJ whole genome shotgun (WGS) entry which is preliminary data.</text>
</comment>
<sequence>MCPLNLYGKAVFGEGYSLSNFLDNINSAAIGEYIVTKAMGIFRSPESSWESFDILSPEGIKIEVKTAGLVQIWQQKKPSVPSYDIKQKSGWSGETSEYDGIITRQADVYVFCLHHEKDPATCNPLSSDAWSFYVVATNDIDQKLGTQKSVGISTIENILGCRPVSYDELSGKIIEVGSEKSNRKL</sequence>
<name>A0A368UJ00_9BACT</name>
<organism evidence="1 2">
    <name type="scientific">Marinilabilia salmonicolor</name>
    <dbReference type="NCBI Taxonomy" id="989"/>
    <lineage>
        <taxon>Bacteria</taxon>
        <taxon>Pseudomonadati</taxon>
        <taxon>Bacteroidota</taxon>
        <taxon>Bacteroidia</taxon>
        <taxon>Marinilabiliales</taxon>
        <taxon>Marinilabiliaceae</taxon>
        <taxon>Marinilabilia</taxon>
    </lineage>
</organism>
<keyword evidence="2" id="KW-1185">Reference proteome</keyword>
<evidence type="ECO:0000313" key="2">
    <source>
        <dbReference type="Proteomes" id="UP000252733"/>
    </source>
</evidence>